<comment type="caution">
    <text evidence="1">The sequence shown here is derived from an EMBL/GenBank/DDBJ whole genome shotgun (WGS) entry which is preliminary data.</text>
</comment>
<dbReference type="Proteomes" id="UP000636709">
    <property type="component" value="Unassembled WGS sequence"/>
</dbReference>
<accession>A0A835F4P1</accession>
<sequence>MVKIVDIEEKRDVSSDDDECIEIGPAEFVKKLNLKETDDVVLVAVKGKIVKVEVDHPEGVAKALYGFGSETNHKHVPGGDCIDSPYKIDEDEMSLLKAKIEDRFVIDNPSAKLHGADHKDGQFFCEDKDENGCHTANILRGKLVVKLEPGESIGVEAIPDKPLAKCEPVGNNGVECAADGYLTKKMTTMSL</sequence>
<dbReference type="OrthoDB" id="671951at2759"/>
<keyword evidence="2" id="KW-1185">Reference proteome</keyword>
<protein>
    <submittedName>
        <fullName evidence="1">Uncharacterized protein</fullName>
    </submittedName>
</protein>
<evidence type="ECO:0000313" key="2">
    <source>
        <dbReference type="Proteomes" id="UP000636709"/>
    </source>
</evidence>
<proteinExistence type="predicted"/>
<gene>
    <name evidence="1" type="ORF">HU200_018767</name>
</gene>
<organism evidence="1 2">
    <name type="scientific">Digitaria exilis</name>
    <dbReference type="NCBI Taxonomy" id="1010633"/>
    <lineage>
        <taxon>Eukaryota</taxon>
        <taxon>Viridiplantae</taxon>
        <taxon>Streptophyta</taxon>
        <taxon>Embryophyta</taxon>
        <taxon>Tracheophyta</taxon>
        <taxon>Spermatophyta</taxon>
        <taxon>Magnoliopsida</taxon>
        <taxon>Liliopsida</taxon>
        <taxon>Poales</taxon>
        <taxon>Poaceae</taxon>
        <taxon>PACMAD clade</taxon>
        <taxon>Panicoideae</taxon>
        <taxon>Panicodae</taxon>
        <taxon>Paniceae</taxon>
        <taxon>Anthephorinae</taxon>
        <taxon>Digitaria</taxon>
    </lineage>
</organism>
<dbReference type="AlphaFoldDB" id="A0A835F4P1"/>
<evidence type="ECO:0000313" key="1">
    <source>
        <dbReference type="EMBL" id="KAF8728181.1"/>
    </source>
</evidence>
<reference evidence="1" key="1">
    <citation type="submission" date="2020-07" db="EMBL/GenBank/DDBJ databases">
        <title>Genome sequence and genetic diversity analysis of an under-domesticated orphan crop, white fonio (Digitaria exilis).</title>
        <authorList>
            <person name="Bennetzen J.L."/>
            <person name="Chen S."/>
            <person name="Ma X."/>
            <person name="Wang X."/>
            <person name="Yssel A.E.J."/>
            <person name="Chaluvadi S.R."/>
            <person name="Johnson M."/>
            <person name="Gangashetty P."/>
            <person name="Hamidou F."/>
            <person name="Sanogo M.D."/>
            <person name="Zwaenepoel A."/>
            <person name="Wallace J."/>
            <person name="Van De Peer Y."/>
            <person name="Van Deynze A."/>
        </authorList>
    </citation>
    <scope>NUCLEOTIDE SEQUENCE</scope>
    <source>
        <tissue evidence="1">Leaves</tissue>
    </source>
</reference>
<name>A0A835F4P1_9POAL</name>
<dbReference type="EMBL" id="JACEFO010001629">
    <property type="protein sequence ID" value="KAF8728181.1"/>
    <property type="molecule type" value="Genomic_DNA"/>
</dbReference>